<organism evidence="1 2">
    <name type="scientific">Scytonema hofmannii FACHB-248</name>
    <dbReference type="NCBI Taxonomy" id="1842502"/>
    <lineage>
        <taxon>Bacteria</taxon>
        <taxon>Bacillati</taxon>
        <taxon>Cyanobacteriota</taxon>
        <taxon>Cyanophyceae</taxon>
        <taxon>Nostocales</taxon>
        <taxon>Scytonemataceae</taxon>
        <taxon>Scytonema</taxon>
    </lineage>
</organism>
<dbReference type="Proteomes" id="UP000660380">
    <property type="component" value="Unassembled WGS sequence"/>
</dbReference>
<dbReference type="RefSeq" id="WP_029634530.1">
    <property type="nucleotide sequence ID" value="NZ_JACJTA010000043.1"/>
</dbReference>
<protein>
    <recommendedName>
        <fullName evidence="3">Transposase</fullName>
    </recommendedName>
</protein>
<sequence length="60" mass="7521">MNLILVERTDQTKGKTFKPLWLIWVGEKMLQLHQIWCQYLRRFAIDHWYRFAKQRLHSFT</sequence>
<comment type="caution">
    <text evidence="1">The sequence shown here is derived from an EMBL/GenBank/DDBJ whole genome shotgun (WGS) entry which is preliminary data.</text>
</comment>
<accession>A0ABR8GTN4</accession>
<evidence type="ECO:0008006" key="3">
    <source>
        <dbReference type="Google" id="ProtNLM"/>
    </source>
</evidence>
<name>A0ABR8GTN4_9CYAN</name>
<reference evidence="1 2" key="1">
    <citation type="journal article" date="2020" name="ISME J.">
        <title>Comparative genomics reveals insights into cyanobacterial evolution and habitat adaptation.</title>
        <authorList>
            <person name="Chen M.Y."/>
            <person name="Teng W.K."/>
            <person name="Zhao L."/>
            <person name="Hu C.X."/>
            <person name="Zhou Y.K."/>
            <person name="Han B.P."/>
            <person name="Song L.R."/>
            <person name="Shu W.S."/>
        </authorList>
    </citation>
    <scope>NUCLEOTIDE SEQUENCE [LARGE SCALE GENOMIC DNA]</scope>
    <source>
        <strain evidence="1 2">FACHB-248</strain>
    </source>
</reference>
<evidence type="ECO:0000313" key="2">
    <source>
        <dbReference type="Proteomes" id="UP000660380"/>
    </source>
</evidence>
<dbReference type="EMBL" id="JACJTA010000043">
    <property type="protein sequence ID" value="MBD2606577.1"/>
    <property type="molecule type" value="Genomic_DNA"/>
</dbReference>
<proteinExistence type="predicted"/>
<keyword evidence="2" id="KW-1185">Reference proteome</keyword>
<evidence type="ECO:0000313" key="1">
    <source>
        <dbReference type="EMBL" id="MBD2606577.1"/>
    </source>
</evidence>
<gene>
    <name evidence="1" type="ORF">H6G81_19080</name>
</gene>